<evidence type="ECO:0000313" key="3">
    <source>
        <dbReference type="Proteomes" id="UP001456524"/>
    </source>
</evidence>
<feature type="region of interest" description="Disordered" evidence="1">
    <location>
        <begin position="191"/>
        <end position="258"/>
    </location>
</feature>
<comment type="caution">
    <text evidence="2">The sequence shown here is derived from an EMBL/GenBank/DDBJ whole genome shotgun (WGS) entry which is preliminary data.</text>
</comment>
<evidence type="ECO:0000256" key="1">
    <source>
        <dbReference type="SAM" id="MobiDB-lite"/>
    </source>
</evidence>
<keyword evidence="3" id="KW-1185">Reference proteome</keyword>
<proteinExistence type="predicted"/>
<feature type="compositionally biased region" description="Polar residues" evidence="1">
    <location>
        <begin position="139"/>
        <end position="162"/>
    </location>
</feature>
<dbReference type="EMBL" id="JBBWUH010000003">
    <property type="protein sequence ID" value="KAK8173651.1"/>
    <property type="molecule type" value="Genomic_DNA"/>
</dbReference>
<reference evidence="2 3" key="1">
    <citation type="journal article" date="2022" name="G3 (Bethesda)">
        <title>Enemy or ally: a genomic approach to elucidate the lifestyle of Phyllosticta citrichinaensis.</title>
        <authorList>
            <person name="Buijs V.A."/>
            <person name="Groenewald J.Z."/>
            <person name="Haridas S."/>
            <person name="LaButti K.M."/>
            <person name="Lipzen A."/>
            <person name="Martin F.M."/>
            <person name="Barry K."/>
            <person name="Grigoriev I.V."/>
            <person name="Crous P.W."/>
            <person name="Seidl M.F."/>
        </authorList>
    </citation>
    <scope>NUCLEOTIDE SEQUENCE [LARGE SCALE GENOMIC DNA]</scope>
    <source>
        <strain evidence="2 3">CBS 129764</strain>
    </source>
</reference>
<protein>
    <submittedName>
        <fullName evidence="2">Uncharacterized protein</fullName>
    </submittedName>
</protein>
<name>A0ABR1XZB2_9PEZI</name>
<feature type="compositionally biased region" description="Pro residues" evidence="1">
    <location>
        <begin position="220"/>
        <end position="233"/>
    </location>
</feature>
<sequence length="258" mass="27034">MSPAPANSKPAAFAPLEIKPIRFSLTEGTDIPEPQESPPSTPGRPPTPGGGPLSSHPTSPQDSPEDPMGNASPNIQKDDVNGANGDLRGRNVSVATANTNTSKHDSPNDKTMLSPTVSKTESSAGKRASSVRRFLGFRSASSADSLRSKQPANRPESPSGSFAPSARPSVRERRKSASWFGKRASTMFGIGSLPEGYLPNGDSDNNPPITTTTTTKGQPPELPQKKGPPPPTLPELHKLGSGMDGGAFDGDDMFKNIK</sequence>
<feature type="compositionally biased region" description="Pro residues" evidence="1">
    <location>
        <begin position="35"/>
        <end position="49"/>
    </location>
</feature>
<dbReference type="Proteomes" id="UP001456524">
    <property type="component" value="Unassembled WGS sequence"/>
</dbReference>
<organism evidence="2 3">
    <name type="scientific">Phyllosticta citrichinensis</name>
    <dbReference type="NCBI Taxonomy" id="1130410"/>
    <lineage>
        <taxon>Eukaryota</taxon>
        <taxon>Fungi</taxon>
        <taxon>Dikarya</taxon>
        <taxon>Ascomycota</taxon>
        <taxon>Pezizomycotina</taxon>
        <taxon>Dothideomycetes</taxon>
        <taxon>Dothideomycetes incertae sedis</taxon>
        <taxon>Botryosphaeriales</taxon>
        <taxon>Phyllostictaceae</taxon>
        <taxon>Phyllosticta</taxon>
    </lineage>
</organism>
<feature type="compositionally biased region" description="Low complexity" evidence="1">
    <location>
        <begin position="210"/>
        <end position="219"/>
    </location>
</feature>
<gene>
    <name evidence="2" type="ORF">IWX90DRAFT_484586</name>
</gene>
<evidence type="ECO:0000313" key="2">
    <source>
        <dbReference type="EMBL" id="KAK8173651.1"/>
    </source>
</evidence>
<feature type="region of interest" description="Disordered" evidence="1">
    <location>
        <begin position="1"/>
        <end position="179"/>
    </location>
</feature>
<feature type="compositionally biased region" description="Polar residues" evidence="1">
    <location>
        <begin position="109"/>
        <end position="123"/>
    </location>
</feature>
<accession>A0ABR1XZB2</accession>